<dbReference type="AlphaFoldDB" id="G8WZ58"/>
<organism evidence="2 3">
    <name type="scientific">Streptantibioticus cattleyicolor (strain ATCC 35852 / DSM 46488 / JCM 4925 / NBRC 14057 / NRRL 8057)</name>
    <name type="common">Streptomyces cattleya</name>
    <dbReference type="NCBI Taxonomy" id="1003195"/>
    <lineage>
        <taxon>Bacteria</taxon>
        <taxon>Bacillati</taxon>
        <taxon>Actinomycetota</taxon>
        <taxon>Actinomycetes</taxon>
        <taxon>Kitasatosporales</taxon>
        <taxon>Streptomycetaceae</taxon>
        <taxon>Streptantibioticus</taxon>
    </lineage>
</organism>
<protein>
    <submittedName>
        <fullName evidence="2">Uncharacterized protein</fullName>
    </submittedName>
</protein>
<gene>
    <name evidence="2" type="ordered locus">SCATT_14360</name>
</gene>
<name>G8WZ58_STREN</name>
<dbReference type="KEGG" id="scy:SCATT_14360"/>
<dbReference type="EMBL" id="CP003219">
    <property type="protein sequence ID" value="AEW93807.1"/>
    <property type="molecule type" value="Genomic_DNA"/>
</dbReference>
<keyword evidence="3" id="KW-1185">Reference proteome</keyword>
<evidence type="ECO:0000313" key="3">
    <source>
        <dbReference type="Proteomes" id="UP000007842"/>
    </source>
</evidence>
<reference evidence="3" key="1">
    <citation type="submission" date="2011-12" db="EMBL/GenBank/DDBJ databases">
        <title>Complete genome sequence of Streptomyces cattleya strain DSM 46488.</title>
        <authorList>
            <person name="Ou H.-Y."/>
            <person name="Li P."/>
            <person name="Zhao C."/>
            <person name="O'Hagan D."/>
            <person name="Deng Z."/>
        </authorList>
    </citation>
    <scope>NUCLEOTIDE SEQUENCE [LARGE SCALE GENOMIC DNA]</scope>
    <source>
        <strain evidence="3">ATCC 35852 / DSM 46488 / JCM 4925 / NBRC 14057 / NRRL 8057</strain>
    </source>
</reference>
<evidence type="ECO:0000256" key="1">
    <source>
        <dbReference type="SAM" id="MobiDB-lite"/>
    </source>
</evidence>
<dbReference type="Proteomes" id="UP000007842">
    <property type="component" value="Chromosome"/>
</dbReference>
<evidence type="ECO:0000313" key="2">
    <source>
        <dbReference type="EMBL" id="AEW93807.1"/>
    </source>
</evidence>
<proteinExistence type="predicted"/>
<sequence length="57" mass="5960">MGPAADGVRRRGDRTYGSWSRNQVASSSVTRVCVSLCEANLTAWKGPSSSSSSLIGV</sequence>
<feature type="region of interest" description="Disordered" evidence="1">
    <location>
        <begin position="1"/>
        <end position="20"/>
    </location>
</feature>
<accession>G8WZ58</accession>
<dbReference type="HOGENOM" id="CLU_2994612_0_0_11"/>